<dbReference type="InterPro" id="IPR029058">
    <property type="entry name" value="AB_hydrolase_fold"/>
</dbReference>
<dbReference type="GO" id="GO:0004771">
    <property type="term" value="F:sterol ester esterase activity"/>
    <property type="evidence" value="ECO:0007669"/>
    <property type="project" value="UniProtKB-EC"/>
</dbReference>
<evidence type="ECO:0000256" key="7">
    <source>
        <dbReference type="ARBA" id="ARBA00039150"/>
    </source>
</evidence>
<keyword evidence="4" id="KW-0551">Lipid droplet</keyword>
<dbReference type="EC" id="3.1.1.13" evidence="7"/>
<name>A0A7E4UU59_PANRE</name>
<evidence type="ECO:0000313" key="9">
    <source>
        <dbReference type="Proteomes" id="UP000492821"/>
    </source>
</evidence>
<reference evidence="9" key="1">
    <citation type="journal article" date="2013" name="Genetics">
        <title>The draft genome and transcriptome of Panagrellus redivivus are shaped by the harsh demands of a free-living lifestyle.</title>
        <authorList>
            <person name="Srinivasan J."/>
            <person name="Dillman A.R."/>
            <person name="Macchietto M.G."/>
            <person name="Heikkinen L."/>
            <person name="Lakso M."/>
            <person name="Fracchia K.M."/>
            <person name="Antoshechkin I."/>
            <person name="Mortazavi A."/>
            <person name="Wong G."/>
            <person name="Sternberg P.W."/>
        </authorList>
    </citation>
    <scope>NUCLEOTIDE SEQUENCE [LARGE SCALE GENOMIC DNA]</scope>
    <source>
        <strain evidence="9">MT8872</strain>
    </source>
</reference>
<comment type="catalytic activity">
    <reaction evidence="8">
        <text>a cholesterol ester + H2O = cholesterol + a fatty acid + H(+)</text>
        <dbReference type="Rhea" id="RHEA:36403"/>
        <dbReference type="ChEBI" id="CHEBI:15377"/>
        <dbReference type="ChEBI" id="CHEBI:15378"/>
        <dbReference type="ChEBI" id="CHEBI:16113"/>
        <dbReference type="ChEBI" id="CHEBI:17002"/>
        <dbReference type="ChEBI" id="CHEBI:28868"/>
        <dbReference type="EC" id="3.1.1.13"/>
    </reaction>
    <physiologicalReaction direction="left-to-right" evidence="8">
        <dbReference type="Rhea" id="RHEA:36404"/>
    </physiologicalReaction>
</comment>
<evidence type="ECO:0000256" key="4">
    <source>
        <dbReference type="ARBA" id="ARBA00022677"/>
    </source>
</evidence>
<evidence type="ECO:0000313" key="10">
    <source>
        <dbReference type="WBParaSite" id="Pan_g12870.t1"/>
    </source>
</evidence>
<protein>
    <recommendedName>
        <fullName evidence="3">Lipid droplet-associated hydrolase</fullName>
        <ecNumber evidence="7">3.1.1.13</ecNumber>
    </recommendedName>
    <alternativeName>
        <fullName evidence="6">Lipid droplet-associated serine hydrolase</fullName>
    </alternativeName>
</protein>
<dbReference type="WBParaSite" id="Pan_g12870.t1">
    <property type="protein sequence ID" value="Pan_g12870.t1"/>
    <property type="gene ID" value="Pan_g12870"/>
</dbReference>
<evidence type="ECO:0000256" key="2">
    <source>
        <dbReference type="ARBA" id="ARBA00008300"/>
    </source>
</evidence>
<dbReference type="GO" id="GO:0005811">
    <property type="term" value="C:lipid droplet"/>
    <property type="evidence" value="ECO:0007669"/>
    <property type="project" value="UniProtKB-SubCell"/>
</dbReference>
<dbReference type="SUPFAM" id="SSF53474">
    <property type="entry name" value="alpha/beta-Hydrolases"/>
    <property type="match status" value="1"/>
</dbReference>
<accession>A0A7E4UU59</accession>
<sequence>MTPLIKDTLWVQVASRWTRMTQMANFKKGPGVNADLSFVMIPGNPGNDRFYEYFGEQLMEVMLGSGYHHRVEFVSVCHLNHVELPPEKRADSNGQYGARYVLQDQIQHKIEFCRAFINIHSKTVLIGHSIGAYIALKVFPQLQKDGYNVLKCVGLFPTLENMATTANGRRMYTALQFFDNHDLLTRAICSWLWLLPTSVKRILVRPFLRGLVPECCVDAATEIVNTNVIRNIIHMSRDELDRILDHDETLFATDREKLLLYYGIIDGWVPGEAPEQQLKRFGDSMVTIDSDNCEHAFVLRHTEVMARNVVHILEKVFLEAKE</sequence>
<evidence type="ECO:0000256" key="6">
    <source>
        <dbReference type="ARBA" id="ARBA00031924"/>
    </source>
</evidence>
<dbReference type="Pfam" id="PF10230">
    <property type="entry name" value="LIDHydrolase"/>
    <property type="match status" value="1"/>
</dbReference>
<comment type="subcellular location">
    <subcellularLocation>
        <location evidence="1">Lipid droplet</location>
    </subcellularLocation>
</comment>
<comment type="similarity">
    <text evidence="2">Belongs to the AB hydrolase superfamily. LDAH family.</text>
</comment>
<evidence type="ECO:0000256" key="5">
    <source>
        <dbReference type="ARBA" id="ARBA00022801"/>
    </source>
</evidence>
<evidence type="ECO:0000256" key="8">
    <source>
        <dbReference type="ARBA" id="ARBA00049527"/>
    </source>
</evidence>
<reference evidence="10" key="2">
    <citation type="submission" date="2020-10" db="UniProtKB">
        <authorList>
            <consortium name="WormBaseParasite"/>
        </authorList>
    </citation>
    <scope>IDENTIFICATION</scope>
</reference>
<dbReference type="PANTHER" id="PTHR13390:SF0">
    <property type="entry name" value="LIPID DROPLET-ASSOCIATED HYDROLASE"/>
    <property type="match status" value="1"/>
</dbReference>
<dbReference type="Proteomes" id="UP000492821">
    <property type="component" value="Unassembled WGS sequence"/>
</dbReference>
<organism evidence="9 10">
    <name type="scientific">Panagrellus redivivus</name>
    <name type="common">Microworm</name>
    <dbReference type="NCBI Taxonomy" id="6233"/>
    <lineage>
        <taxon>Eukaryota</taxon>
        <taxon>Metazoa</taxon>
        <taxon>Ecdysozoa</taxon>
        <taxon>Nematoda</taxon>
        <taxon>Chromadorea</taxon>
        <taxon>Rhabditida</taxon>
        <taxon>Tylenchina</taxon>
        <taxon>Panagrolaimomorpha</taxon>
        <taxon>Panagrolaimoidea</taxon>
        <taxon>Panagrolaimidae</taxon>
        <taxon>Panagrellus</taxon>
    </lineage>
</organism>
<dbReference type="GO" id="GO:0019915">
    <property type="term" value="P:lipid storage"/>
    <property type="evidence" value="ECO:0007669"/>
    <property type="project" value="InterPro"/>
</dbReference>
<evidence type="ECO:0000256" key="1">
    <source>
        <dbReference type="ARBA" id="ARBA00004502"/>
    </source>
</evidence>
<proteinExistence type="inferred from homology"/>
<evidence type="ECO:0000256" key="3">
    <source>
        <dbReference type="ARBA" id="ARBA00019242"/>
    </source>
</evidence>
<keyword evidence="9" id="KW-1185">Reference proteome</keyword>
<keyword evidence="5" id="KW-0378">Hydrolase</keyword>
<dbReference type="Gene3D" id="3.40.50.1820">
    <property type="entry name" value="alpha/beta hydrolase"/>
    <property type="match status" value="1"/>
</dbReference>
<dbReference type="InterPro" id="IPR019363">
    <property type="entry name" value="LDAH"/>
</dbReference>
<dbReference type="PANTHER" id="PTHR13390">
    <property type="entry name" value="LIPASE"/>
    <property type="match status" value="1"/>
</dbReference>
<dbReference type="AlphaFoldDB" id="A0A7E4UU59"/>